<dbReference type="Pfam" id="PF02469">
    <property type="entry name" value="Fasciclin"/>
    <property type="match status" value="2"/>
</dbReference>
<dbReference type="OrthoDB" id="286301at2759"/>
<organism evidence="5 6">
    <name type="scientific">Hyaloscypha bicolor E</name>
    <dbReference type="NCBI Taxonomy" id="1095630"/>
    <lineage>
        <taxon>Eukaryota</taxon>
        <taxon>Fungi</taxon>
        <taxon>Dikarya</taxon>
        <taxon>Ascomycota</taxon>
        <taxon>Pezizomycotina</taxon>
        <taxon>Leotiomycetes</taxon>
        <taxon>Helotiales</taxon>
        <taxon>Hyaloscyphaceae</taxon>
        <taxon>Hyaloscypha</taxon>
        <taxon>Hyaloscypha bicolor</taxon>
    </lineage>
</organism>
<evidence type="ECO:0000256" key="3">
    <source>
        <dbReference type="SAM" id="SignalP"/>
    </source>
</evidence>
<dbReference type="PROSITE" id="PS50213">
    <property type="entry name" value="FAS1"/>
    <property type="match status" value="1"/>
</dbReference>
<gene>
    <name evidence="5" type="ORF">K444DRAFT_631357</name>
</gene>
<dbReference type="RefSeq" id="XP_024735224.1">
    <property type="nucleotide sequence ID" value="XM_024883347.1"/>
</dbReference>
<protein>
    <submittedName>
        <fullName evidence="5">FAS1 domain-containing protein</fullName>
    </submittedName>
</protein>
<keyword evidence="2" id="KW-0472">Membrane</keyword>
<dbReference type="EMBL" id="KZ613828">
    <property type="protein sequence ID" value="PMD58320.1"/>
    <property type="molecule type" value="Genomic_DNA"/>
</dbReference>
<dbReference type="Gene3D" id="2.30.180.10">
    <property type="entry name" value="FAS1 domain"/>
    <property type="match status" value="2"/>
</dbReference>
<dbReference type="Proteomes" id="UP000235371">
    <property type="component" value="Unassembled WGS sequence"/>
</dbReference>
<feature type="region of interest" description="Disordered" evidence="1">
    <location>
        <begin position="304"/>
        <end position="326"/>
    </location>
</feature>
<dbReference type="GeneID" id="36591424"/>
<keyword evidence="6" id="KW-1185">Reference proteome</keyword>
<name>A0A2J6T5M3_9HELO</name>
<dbReference type="InParanoid" id="A0A2J6T5M3"/>
<dbReference type="InterPro" id="IPR050904">
    <property type="entry name" value="Adhesion/Biosynth-related"/>
</dbReference>
<evidence type="ECO:0000256" key="1">
    <source>
        <dbReference type="SAM" id="MobiDB-lite"/>
    </source>
</evidence>
<reference evidence="5 6" key="1">
    <citation type="submission" date="2016-04" db="EMBL/GenBank/DDBJ databases">
        <title>A degradative enzymes factory behind the ericoid mycorrhizal symbiosis.</title>
        <authorList>
            <consortium name="DOE Joint Genome Institute"/>
            <person name="Martino E."/>
            <person name="Morin E."/>
            <person name="Grelet G."/>
            <person name="Kuo A."/>
            <person name="Kohler A."/>
            <person name="Daghino S."/>
            <person name="Barry K."/>
            <person name="Choi C."/>
            <person name="Cichocki N."/>
            <person name="Clum A."/>
            <person name="Copeland A."/>
            <person name="Hainaut M."/>
            <person name="Haridas S."/>
            <person name="Labutti K."/>
            <person name="Lindquist E."/>
            <person name="Lipzen A."/>
            <person name="Khouja H.-R."/>
            <person name="Murat C."/>
            <person name="Ohm R."/>
            <person name="Olson A."/>
            <person name="Spatafora J."/>
            <person name="Veneault-Fourrey C."/>
            <person name="Henrissat B."/>
            <person name="Grigoriev I."/>
            <person name="Martin F."/>
            <person name="Perotto S."/>
        </authorList>
    </citation>
    <scope>NUCLEOTIDE SEQUENCE [LARGE SCALE GENOMIC DNA]</scope>
    <source>
        <strain evidence="5 6">E</strain>
    </source>
</reference>
<feature type="compositionally biased region" description="Low complexity" evidence="1">
    <location>
        <begin position="315"/>
        <end position="326"/>
    </location>
</feature>
<dbReference type="GO" id="GO:0000329">
    <property type="term" value="C:fungal-type vacuole membrane"/>
    <property type="evidence" value="ECO:0007669"/>
    <property type="project" value="TreeGrafter"/>
</dbReference>
<keyword evidence="2" id="KW-0812">Transmembrane</keyword>
<dbReference type="SUPFAM" id="SSF82153">
    <property type="entry name" value="FAS1 domain"/>
    <property type="match status" value="2"/>
</dbReference>
<feature type="chain" id="PRO_5014342299" evidence="3">
    <location>
        <begin position="18"/>
        <end position="476"/>
    </location>
</feature>
<keyword evidence="2" id="KW-1133">Transmembrane helix</keyword>
<feature type="domain" description="FAS1" evidence="4">
    <location>
        <begin position="17"/>
        <end position="302"/>
    </location>
</feature>
<dbReference type="GO" id="GO:0016236">
    <property type="term" value="P:macroautophagy"/>
    <property type="evidence" value="ECO:0007669"/>
    <property type="project" value="TreeGrafter"/>
</dbReference>
<accession>A0A2J6T5M3</accession>
<evidence type="ECO:0000259" key="4">
    <source>
        <dbReference type="PROSITE" id="PS50213"/>
    </source>
</evidence>
<sequence length="476" mass="50959">MELLFFCLLLFISCVWSQALLSVLQNHFELSAFNSYVNGSQKLTNLLSSADNVTLLAPSNAAFKSWLPNQAPNLAEDQIEALLTYHIVHGVFPSVTFSSQPQFSKTFLNNITYANVTGGQRAELLTGSSGNPEIVSGNKIVSGISTTDVLFTGGLIQIIDTVLTIPLNFVILITQANFRYFVAILNAGGYLSPNDTPLVSNAIYAPSNTIFAPNTQAAVDSFNSISATMSQEQLAEIFNYHTVPGFLGYSTQLKHGMQLRTLQGTNLTITIQGNNTFVNSARIMTYDYLVCNGVVHMIDSVLNPSNTTGPPPPTGAQTPPATTSSSTTLYISIQPPKSGWTPASKAGVGIGVVLIAVALVRAMYFLLMWMRRRQLVGGEKRQKSKVVWNVGPVWGRKVTKQMGRERGVSPQELDAEQKSGMDMASPGVSEALTMTMGSRYEGSTVGSWGGELEGSGGPKMVIVRGHISGVAGGGGS</sequence>
<feature type="transmembrane region" description="Helical" evidence="2">
    <location>
        <begin position="346"/>
        <end position="367"/>
    </location>
</feature>
<keyword evidence="3" id="KW-0732">Signal</keyword>
<dbReference type="SMART" id="SM00554">
    <property type="entry name" value="FAS1"/>
    <property type="match status" value="2"/>
</dbReference>
<proteinExistence type="predicted"/>
<evidence type="ECO:0000256" key="2">
    <source>
        <dbReference type="SAM" id="Phobius"/>
    </source>
</evidence>
<dbReference type="PANTHER" id="PTHR10900:SF77">
    <property type="entry name" value="FI19380P1"/>
    <property type="match status" value="1"/>
</dbReference>
<feature type="signal peptide" evidence="3">
    <location>
        <begin position="1"/>
        <end position="17"/>
    </location>
</feature>
<dbReference type="PANTHER" id="PTHR10900">
    <property type="entry name" value="PERIOSTIN-RELATED"/>
    <property type="match status" value="1"/>
</dbReference>
<evidence type="ECO:0000313" key="5">
    <source>
        <dbReference type="EMBL" id="PMD58320.1"/>
    </source>
</evidence>
<dbReference type="AlphaFoldDB" id="A0A2J6T5M3"/>
<feature type="region of interest" description="Disordered" evidence="1">
    <location>
        <begin position="403"/>
        <end position="423"/>
    </location>
</feature>
<evidence type="ECO:0000313" key="6">
    <source>
        <dbReference type="Proteomes" id="UP000235371"/>
    </source>
</evidence>
<dbReference type="InterPro" id="IPR036378">
    <property type="entry name" value="FAS1_dom_sf"/>
</dbReference>
<dbReference type="InterPro" id="IPR000782">
    <property type="entry name" value="FAS1_domain"/>
</dbReference>